<organism evidence="3 4">
    <name type="scientific">Acanthamoeba castellanii (strain ATCC 30010 / Neff)</name>
    <dbReference type="NCBI Taxonomy" id="1257118"/>
    <lineage>
        <taxon>Eukaryota</taxon>
        <taxon>Amoebozoa</taxon>
        <taxon>Discosea</taxon>
        <taxon>Longamoebia</taxon>
        <taxon>Centramoebida</taxon>
        <taxon>Acanthamoebidae</taxon>
        <taxon>Acanthamoeba</taxon>
    </lineage>
</organism>
<feature type="compositionally biased region" description="Acidic residues" evidence="2">
    <location>
        <begin position="55"/>
        <end position="69"/>
    </location>
</feature>
<feature type="compositionally biased region" description="Basic residues" evidence="2">
    <location>
        <begin position="127"/>
        <end position="137"/>
    </location>
</feature>
<evidence type="ECO:0000256" key="2">
    <source>
        <dbReference type="SAM" id="MobiDB-lite"/>
    </source>
</evidence>
<evidence type="ECO:0000313" key="3">
    <source>
        <dbReference type="EMBL" id="ELR23696.1"/>
    </source>
</evidence>
<dbReference type="VEuPathDB" id="AmoebaDB:ACA1_073400"/>
<feature type="compositionally biased region" description="Acidic residues" evidence="2">
    <location>
        <begin position="341"/>
        <end position="354"/>
    </location>
</feature>
<evidence type="ECO:0000256" key="1">
    <source>
        <dbReference type="SAM" id="Coils"/>
    </source>
</evidence>
<feature type="compositionally biased region" description="Basic and acidic residues" evidence="2">
    <location>
        <begin position="95"/>
        <end position="104"/>
    </location>
</feature>
<dbReference type="AlphaFoldDB" id="L8HGZ2"/>
<dbReference type="KEGG" id="acan:ACA1_073400"/>
<name>L8HGZ2_ACACF</name>
<evidence type="ECO:0000313" key="4">
    <source>
        <dbReference type="Proteomes" id="UP000011083"/>
    </source>
</evidence>
<keyword evidence="1" id="KW-0175">Coiled coil</keyword>
<accession>L8HGZ2</accession>
<dbReference type="RefSeq" id="XP_004353224.1">
    <property type="nucleotide sequence ID" value="XM_004353172.1"/>
</dbReference>
<feature type="region of interest" description="Disordered" evidence="2">
    <location>
        <begin position="20"/>
        <end position="156"/>
    </location>
</feature>
<reference evidence="3 4" key="1">
    <citation type="journal article" date="2013" name="Genome Biol.">
        <title>Genome of Acanthamoeba castellanii highlights extensive lateral gene transfer and early evolution of tyrosine kinase signaling.</title>
        <authorList>
            <person name="Clarke M."/>
            <person name="Lohan A.J."/>
            <person name="Liu B."/>
            <person name="Lagkouvardos I."/>
            <person name="Roy S."/>
            <person name="Zafar N."/>
            <person name="Bertelli C."/>
            <person name="Schilde C."/>
            <person name="Kianianmomeni A."/>
            <person name="Burglin T.R."/>
            <person name="Frech C."/>
            <person name="Turcotte B."/>
            <person name="Kopec K.O."/>
            <person name="Synnott J.M."/>
            <person name="Choo C."/>
            <person name="Paponov I."/>
            <person name="Finkler A."/>
            <person name="Soon Heng Tan C."/>
            <person name="Hutchins A.P."/>
            <person name="Weinmeier T."/>
            <person name="Rattei T."/>
            <person name="Chu J.S."/>
            <person name="Gimenez G."/>
            <person name="Irimia M."/>
            <person name="Rigden D.J."/>
            <person name="Fitzpatrick D.A."/>
            <person name="Lorenzo-Morales J."/>
            <person name="Bateman A."/>
            <person name="Chiu C.H."/>
            <person name="Tang P."/>
            <person name="Hegemann P."/>
            <person name="Fromm H."/>
            <person name="Raoult D."/>
            <person name="Greub G."/>
            <person name="Miranda-Saavedra D."/>
            <person name="Chen N."/>
            <person name="Nash P."/>
            <person name="Ginger M.L."/>
            <person name="Horn M."/>
            <person name="Schaap P."/>
            <person name="Caler L."/>
            <person name="Loftus B."/>
        </authorList>
    </citation>
    <scope>NUCLEOTIDE SEQUENCE [LARGE SCALE GENOMIC DNA]</scope>
    <source>
        <strain evidence="3 4">Neff</strain>
    </source>
</reference>
<proteinExistence type="predicted"/>
<keyword evidence="4" id="KW-1185">Reference proteome</keyword>
<dbReference type="EMBL" id="KB007857">
    <property type="protein sequence ID" value="ELR23696.1"/>
    <property type="molecule type" value="Genomic_DNA"/>
</dbReference>
<feature type="compositionally biased region" description="Low complexity" evidence="2">
    <location>
        <begin position="78"/>
        <end position="88"/>
    </location>
</feature>
<dbReference type="GeneID" id="14924679"/>
<feature type="region of interest" description="Disordered" evidence="2">
    <location>
        <begin position="205"/>
        <end position="288"/>
    </location>
</feature>
<feature type="coiled-coil region" evidence="1">
    <location>
        <begin position="294"/>
        <end position="321"/>
    </location>
</feature>
<protein>
    <submittedName>
        <fullName evidence="3">Uncharacterized protein</fullName>
    </submittedName>
</protein>
<dbReference type="Proteomes" id="UP000011083">
    <property type="component" value="Unassembled WGS sequence"/>
</dbReference>
<gene>
    <name evidence="3" type="ORF">ACA1_073400</name>
</gene>
<feature type="region of interest" description="Disordered" evidence="2">
    <location>
        <begin position="333"/>
        <end position="354"/>
    </location>
</feature>
<sequence length="354" mass="38029">MNGLAAVYGNHLGAQLLGLAQAAGDRNRPPSPSSAGKRWQTPDHSRDRLHHQQTLEEEDGEEYEDEIIEEMSGNWPPSSSSTATSAATQAVPRVDSVEWNKMEEGPDDETLLLDNAEPDEDGSPHRSSAKSLKRKRKPAETSGGLDEHQGPGKKRLSCIDCGCRAALKACTKVMCIDCCAKEGRVCDAHAKKLYEKEVRKLEPLPAFGTGAEGSGSAKDRDSSAAAKSAKKRARVVRPGGGGEGGSDDEGEEDSEGSAPTADRDSERDAAAAAGEEEAAGGGAKPKRSVLYETIAKQDKKIRALQNDLKELRTLLLSVVDKQNTFARQLRHISGTHSDSLVIDEDEDDEEDDRS</sequence>
<feature type="compositionally biased region" description="Acidic residues" evidence="2">
    <location>
        <begin position="245"/>
        <end position="255"/>
    </location>
</feature>
<feature type="compositionally biased region" description="Acidic residues" evidence="2">
    <location>
        <begin position="105"/>
        <end position="121"/>
    </location>
</feature>